<comment type="caution">
    <text evidence="2">The sequence shown here is derived from an EMBL/GenBank/DDBJ whole genome shotgun (WGS) entry which is preliminary data.</text>
</comment>
<feature type="domain" description="BioF2-like acetyltransferase" evidence="1">
    <location>
        <begin position="184"/>
        <end position="324"/>
    </location>
</feature>
<dbReference type="InterPro" id="IPR016181">
    <property type="entry name" value="Acyl_CoA_acyltransferase"/>
</dbReference>
<evidence type="ECO:0000313" key="2">
    <source>
        <dbReference type="EMBL" id="KLU21404.1"/>
    </source>
</evidence>
<dbReference type="InterPro" id="IPR038740">
    <property type="entry name" value="BioF2-like_GNAT_dom"/>
</dbReference>
<dbReference type="AlphaFoldDB" id="A0A0J1CLI3"/>
<dbReference type="Proteomes" id="UP000035963">
    <property type="component" value="Unassembled WGS sequence"/>
</dbReference>
<protein>
    <submittedName>
        <fullName evidence="2">Acetyltransferase</fullName>
    </submittedName>
</protein>
<dbReference type="Pfam" id="PF13480">
    <property type="entry name" value="Acetyltransf_6"/>
    <property type="match status" value="1"/>
</dbReference>
<reference evidence="2 3" key="1">
    <citation type="journal article" date="2015" name="Genome Announc.">
        <title>Draft Genome Sequence of Burkholderia sp. Strain PML1(12), an Ectomycorrhizosphere-Inhabiting Bacterium with Effective Mineral-Weathering Ability.</title>
        <authorList>
            <person name="Uroz S."/>
            <person name="Oger P."/>
        </authorList>
    </citation>
    <scope>NUCLEOTIDE SEQUENCE [LARGE SCALE GENOMIC DNA]</scope>
    <source>
        <strain evidence="3">PML1(12)</strain>
    </source>
</reference>
<sequence length="377" mass="42675">MRDTDLQYEIISDENQFRALKDDWDALWSRANGRYYQAFSVCLLAWLHVAKPQGRRLRCLVCRENGRLVMVWPLVTYRRALWTYLLPLSPDAGDYTSVLVASDQFAAALIAGAWRLACRRCGADFMHLPYTHEGSELYDLARRHRRVVSAKRDDSWIAKLRDENDWDVFCGKLGTLYRKKPGALQRRLSKEGALVIRMADPADTEEIATMVDRMLQWKRGWSDRVHKHGDWLHSSYFQTFLVALLSASDGHAMARLIIVSLDNVPIAALIATIGNPCANAIMGGFNEKYGKFGPGSIAVEHCVKWAFEQRFDLDFGVGSEHFKSYWSNQNASSAWTFHTVNTNWGLVRARAGRLARTLGFAPVRSAEPAGKMAANSP</sequence>
<evidence type="ECO:0000259" key="1">
    <source>
        <dbReference type="Pfam" id="PF13480"/>
    </source>
</evidence>
<dbReference type="EMBL" id="AEJF01000221">
    <property type="protein sequence ID" value="KLU21404.1"/>
    <property type="molecule type" value="Genomic_DNA"/>
</dbReference>
<name>A0A0J1CLI3_9BURK</name>
<organism evidence="2 3">
    <name type="scientific">Caballeronia mineralivorans PML1(12)</name>
    <dbReference type="NCBI Taxonomy" id="908627"/>
    <lineage>
        <taxon>Bacteria</taxon>
        <taxon>Pseudomonadati</taxon>
        <taxon>Pseudomonadota</taxon>
        <taxon>Betaproteobacteria</taxon>
        <taxon>Burkholderiales</taxon>
        <taxon>Burkholderiaceae</taxon>
        <taxon>Caballeronia</taxon>
    </lineage>
</organism>
<proteinExistence type="predicted"/>
<accession>A0A0J1CLI3</accession>
<keyword evidence="2" id="KW-0808">Transferase</keyword>
<keyword evidence="3" id="KW-1185">Reference proteome</keyword>
<evidence type="ECO:0000313" key="3">
    <source>
        <dbReference type="Proteomes" id="UP000035963"/>
    </source>
</evidence>
<gene>
    <name evidence="2" type="ORF">EOS_36165</name>
</gene>
<dbReference type="PATRIC" id="fig|908627.4.peg.8090"/>
<dbReference type="Gene3D" id="3.40.630.30">
    <property type="match status" value="1"/>
</dbReference>
<dbReference type="GO" id="GO:0016740">
    <property type="term" value="F:transferase activity"/>
    <property type="evidence" value="ECO:0007669"/>
    <property type="project" value="UniProtKB-KW"/>
</dbReference>
<dbReference type="SUPFAM" id="SSF55729">
    <property type="entry name" value="Acyl-CoA N-acyltransferases (Nat)"/>
    <property type="match status" value="1"/>
</dbReference>